<evidence type="ECO:0000256" key="1">
    <source>
        <dbReference type="ARBA" id="ARBA00001143"/>
    </source>
</evidence>
<dbReference type="CDD" id="cd11055">
    <property type="entry name" value="CYP3A-like"/>
    <property type="match status" value="1"/>
</dbReference>
<dbReference type="GO" id="GO:0008395">
    <property type="term" value="F:steroid hydroxylase activity"/>
    <property type="evidence" value="ECO:0000318"/>
    <property type="project" value="GO_Central"/>
</dbReference>
<keyword evidence="37" id="KW-1185">Reference proteome</keyword>
<dbReference type="InterPro" id="IPR036396">
    <property type="entry name" value="Cyt_P450_sf"/>
</dbReference>
<dbReference type="FunFam" id="1.10.630.10:FF:000042">
    <property type="entry name" value="Cytochrome P450"/>
    <property type="match status" value="1"/>
</dbReference>
<keyword evidence="19 35" id="KW-0560">Oxidoreductase</keyword>
<dbReference type="InterPro" id="IPR050705">
    <property type="entry name" value="Cytochrome_P450_3A"/>
</dbReference>
<comment type="catalytic activity">
    <reaction evidence="2">
        <text>a hydroperoxyeicosatetraenoate = an oxoeicosatetraenoate + H2O</text>
        <dbReference type="Rhea" id="RHEA:55556"/>
        <dbReference type="ChEBI" id="CHEBI:15377"/>
        <dbReference type="ChEBI" id="CHEBI:59720"/>
        <dbReference type="ChEBI" id="CHEBI:131859"/>
        <dbReference type="EC" id="4.2.1.152"/>
    </reaction>
    <physiologicalReaction direction="left-to-right" evidence="2">
        <dbReference type="Rhea" id="RHEA:55557"/>
    </physiologicalReaction>
</comment>
<evidence type="ECO:0000256" key="29">
    <source>
        <dbReference type="ARBA" id="ARBA00036475"/>
    </source>
</evidence>
<evidence type="ECO:0000256" key="24">
    <source>
        <dbReference type="ARBA" id="ARBA00023235"/>
    </source>
</evidence>
<evidence type="ECO:0000256" key="11">
    <source>
        <dbReference type="ARBA" id="ARBA00022585"/>
    </source>
</evidence>
<keyword evidence="20 34" id="KW-0408">Iron</keyword>
<proteinExistence type="inferred from homology"/>
<comment type="subcellular location">
    <subcellularLocation>
        <location evidence="5">Endoplasmic reticulum membrane</location>
        <topology evidence="5">Multi-pass membrane protein</topology>
    </subcellularLocation>
    <subcellularLocation>
        <location evidence="4">Endoplasmic reticulum membrane</location>
        <topology evidence="4">Peripheral membrane protein</topology>
    </subcellularLocation>
    <subcellularLocation>
        <location evidence="3">Microsome membrane</location>
        <topology evidence="3">Peripheral membrane protein</topology>
    </subcellularLocation>
</comment>
<dbReference type="EC" id="5.3.99.5" evidence="30"/>
<evidence type="ECO:0000256" key="2">
    <source>
        <dbReference type="ARBA" id="ARBA00001719"/>
    </source>
</evidence>
<dbReference type="GO" id="GO:0001516">
    <property type="term" value="P:prostaglandin biosynthetic process"/>
    <property type="evidence" value="ECO:0007669"/>
    <property type="project" value="UniProtKB-KW"/>
</dbReference>
<dbReference type="KEGG" id="spu:586711"/>
<dbReference type="GeneID" id="586711"/>
<comment type="catalytic activity">
    <reaction evidence="1">
        <text>(15S)-hydroperoxy-(5Z,8Z,11Z,13E)-eicosatetraenoate = 15-oxo-(5Z,8Z,11Z,13E)-eicosatetraenoate + H2O</text>
        <dbReference type="Rhea" id="RHEA:48636"/>
        <dbReference type="ChEBI" id="CHEBI:15377"/>
        <dbReference type="ChEBI" id="CHEBI:57410"/>
        <dbReference type="ChEBI" id="CHEBI:57446"/>
    </reaction>
    <physiologicalReaction direction="left-to-right" evidence="1">
        <dbReference type="Rhea" id="RHEA:48637"/>
    </physiologicalReaction>
</comment>
<evidence type="ECO:0000256" key="4">
    <source>
        <dbReference type="ARBA" id="ARBA00004406"/>
    </source>
</evidence>
<sequence length="519" mass="59578">MFTTLILIFCCIILYFVYDKWCRTYFQRLGIPGPPSIPVLGNFTEWFVVFHDRFAEYFQKYGKIVGVYNFRKPTLLVSDPDVVRKILVKDFDHFVNRQEAAIKTDLLAGGMLAAKDERWRKLRSLLSPSFTSVKLKSMVPLMRECAEVLVDIFTKREEEGKTIECKELYGPYAMDVIGSCAFGLRVNSQTNQDEPFIKYAKRIFNFNVTNPAFLISMLFPWTAPIFNFFKLGSVPKDIEQFFLGVFEKAIADRQANGDTGKSDFLELMMSAHKEDDDVNIMNDAEDDIADLAQETSWKPKQKTALNRQEIIGNSITFLLAGYETSSTALGFVSYLLATNQHVQDLLVAEVKEMAPSQSDVTFETVTKMEYLNMVIMEAMRIYPPGEVLERVCNKEITYNNITIKKGQYIFIPIWNLQHDSDLWPDPETFDPERFSKDRRGNNHPCGWLPFGIGPHTCIGVRFAMLEIKVAMVCILQKFRFDTCPETEIPPKLGNLSFLTPPNGITLRITPHSRYNLRSR</sequence>
<keyword evidence="25" id="KW-0456">Lyase</keyword>
<dbReference type="EnsemblMetazoa" id="XM_030999265">
    <property type="protein sequence ID" value="XP_030855125"/>
    <property type="gene ID" value="LOC586711"/>
</dbReference>
<reference evidence="37" key="1">
    <citation type="submission" date="2015-02" db="EMBL/GenBank/DDBJ databases">
        <title>Genome sequencing for Strongylocentrotus purpuratus.</title>
        <authorList>
            <person name="Murali S."/>
            <person name="Liu Y."/>
            <person name="Vee V."/>
            <person name="English A."/>
            <person name="Wang M."/>
            <person name="Skinner E."/>
            <person name="Han Y."/>
            <person name="Muzny D.M."/>
            <person name="Worley K.C."/>
            <person name="Gibbs R.A."/>
        </authorList>
    </citation>
    <scope>NUCLEOTIDE SEQUENCE</scope>
</reference>
<dbReference type="PRINTS" id="PR00463">
    <property type="entry name" value="EP450I"/>
</dbReference>
<keyword evidence="18" id="KW-1133">Transmembrane helix</keyword>
<dbReference type="GO" id="GO:0106256">
    <property type="term" value="F:hydroperoxy icosatetraenoate dehydratase activity"/>
    <property type="evidence" value="ECO:0007669"/>
    <property type="project" value="UniProtKB-EC"/>
</dbReference>
<evidence type="ECO:0000313" key="37">
    <source>
        <dbReference type="Proteomes" id="UP000007110"/>
    </source>
</evidence>
<evidence type="ECO:0000256" key="12">
    <source>
        <dbReference type="ARBA" id="ARBA00022617"/>
    </source>
</evidence>
<evidence type="ECO:0000256" key="33">
    <source>
        <dbReference type="ARBA" id="ARBA00054825"/>
    </source>
</evidence>
<evidence type="ECO:0000256" key="16">
    <source>
        <dbReference type="ARBA" id="ARBA00022832"/>
    </source>
</evidence>
<feature type="binding site" description="axial binding residue" evidence="34">
    <location>
        <position position="457"/>
    </location>
    <ligand>
        <name>heme</name>
        <dbReference type="ChEBI" id="CHEBI:30413"/>
    </ligand>
    <ligandPart>
        <name>Fe</name>
        <dbReference type="ChEBI" id="CHEBI:18248"/>
    </ligandPart>
</feature>
<evidence type="ECO:0000256" key="13">
    <source>
        <dbReference type="ARBA" id="ARBA00022692"/>
    </source>
</evidence>
<evidence type="ECO:0000256" key="22">
    <source>
        <dbReference type="ARBA" id="ARBA00023136"/>
    </source>
</evidence>
<dbReference type="InParanoid" id="A0A7M7PRA9"/>
<dbReference type="PANTHER" id="PTHR24302">
    <property type="entry name" value="CYTOCHROME P450 FAMILY 3"/>
    <property type="match status" value="1"/>
</dbReference>
<keyword evidence="10" id="KW-0444">Lipid biosynthesis</keyword>
<keyword evidence="21" id="KW-0443">Lipid metabolism</keyword>
<keyword evidence="16" id="KW-0276">Fatty acid metabolism</keyword>
<keyword evidence="35" id="KW-0503">Monooxygenase</keyword>
<evidence type="ECO:0000256" key="31">
    <source>
        <dbReference type="ARBA" id="ARBA00040834"/>
    </source>
</evidence>
<dbReference type="InterPro" id="IPR001128">
    <property type="entry name" value="Cyt_P450"/>
</dbReference>
<evidence type="ECO:0000256" key="15">
    <source>
        <dbReference type="ARBA" id="ARBA00022824"/>
    </source>
</evidence>
<evidence type="ECO:0000256" key="25">
    <source>
        <dbReference type="ARBA" id="ARBA00023239"/>
    </source>
</evidence>
<evidence type="ECO:0000256" key="18">
    <source>
        <dbReference type="ARBA" id="ARBA00022989"/>
    </source>
</evidence>
<comment type="catalytic activity">
    <reaction evidence="27">
        <text>(15S)-hydroperoxy-(5Z,8Z,11Z,13E)-eicosatetraenoate + AH2 = (15S)-hydroxy-(5Z,8Z,11Z,13E)-eicosatetraenoate + A + H2O</text>
        <dbReference type="Rhea" id="RHEA:48856"/>
        <dbReference type="ChEBI" id="CHEBI:13193"/>
        <dbReference type="ChEBI" id="CHEBI:15377"/>
        <dbReference type="ChEBI" id="CHEBI:17499"/>
        <dbReference type="ChEBI" id="CHEBI:57409"/>
        <dbReference type="ChEBI" id="CHEBI:57446"/>
    </reaction>
    <physiologicalReaction direction="left-to-right" evidence="27">
        <dbReference type="Rhea" id="RHEA:48857"/>
    </physiologicalReaction>
</comment>
<dbReference type="EC" id="4.2.1.152" evidence="8"/>
<keyword evidence="14 34" id="KW-0479">Metal-binding</keyword>
<dbReference type="GO" id="GO:0005506">
    <property type="term" value="F:iron ion binding"/>
    <property type="evidence" value="ECO:0007669"/>
    <property type="project" value="InterPro"/>
</dbReference>
<dbReference type="OrthoDB" id="2789670at2759"/>
<evidence type="ECO:0000256" key="34">
    <source>
        <dbReference type="PIRSR" id="PIRSR602401-1"/>
    </source>
</evidence>
<keyword evidence="13" id="KW-0812">Transmembrane</keyword>
<evidence type="ECO:0000256" key="6">
    <source>
        <dbReference type="ARBA" id="ARBA00010617"/>
    </source>
</evidence>
<evidence type="ECO:0000256" key="9">
    <source>
        <dbReference type="ARBA" id="ARBA00022501"/>
    </source>
</evidence>
<dbReference type="OMA" id="GEVCITW"/>
<name>A0A7M7PRA9_STRPU</name>
<keyword evidence="22" id="KW-0472">Membrane</keyword>
<dbReference type="GO" id="GO:0004796">
    <property type="term" value="F:thromboxane-A synthase activity"/>
    <property type="evidence" value="ECO:0007669"/>
    <property type="project" value="UniProtKB-EC"/>
</dbReference>
<comment type="catalytic activity">
    <reaction evidence="28">
        <text>prostaglandin H2 = (12S)-hydroxy-(5Z,8E,10E)-heptadecatrienoate + malonaldehyde</text>
        <dbReference type="Rhea" id="RHEA:48644"/>
        <dbReference type="ChEBI" id="CHEBI:57405"/>
        <dbReference type="ChEBI" id="CHEBI:90694"/>
        <dbReference type="ChEBI" id="CHEBI:566274"/>
    </reaction>
</comment>
<dbReference type="GO" id="GO:0005789">
    <property type="term" value="C:endoplasmic reticulum membrane"/>
    <property type="evidence" value="ECO:0007669"/>
    <property type="project" value="UniProtKB-SubCell"/>
</dbReference>
<keyword evidence="9" id="KW-0644">Prostaglandin metabolism</keyword>
<keyword evidence="12 34" id="KW-0349">Heme</keyword>
<reference evidence="36" key="2">
    <citation type="submission" date="2021-01" db="UniProtKB">
        <authorList>
            <consortium name="EnsemblMetazoa"/>
        </authorList>
    </citation>
    <scope>IDENTIFICATION</scope>
</reference>
<dbReference type="PRINTS" id="PR00385">
    <property type="entry name" value="P450"/>
</dbReference>
<keyword evidence="17" id="KW-0492">Microsome</keyword>
<dbReference type="PANTHER" id="PTHR24302:SF47">
    <property type="entry name" value="CYTOCHROME P450"/>
    <property type="match status" value="1"/>
</dbReference>
<keyword evidence="11" id="KW-0643">Prostaglandin biosynthesis</keyword>
<evidence type="ECO:0000256" key="23">
    <source>
        <dbReference type="ARBA" id="ARBA00023160"/>
    </source>
</evidence>
<comment type="subunit">
    <text evidence="7">Monomer.</text>
</comment>
<keyword evidence="15" id="KW-0256">Endoplasmic reticulum</keyword>
<evidence type="ECO:0000256" key="17">
    <source>
        <dbReference type="ARBA" id="ARBA00022848"/>
    </source>
</evidence>
<comment type="catalytic activity">
    <reaction evidence="29">
        <text>prostaglandin H2 = thromboxane A2</text>
        <dbReference type="Rhea" id="RHEA:17137"/>
        <dbReference type="ChEBI" id="CHEBI:57405"/>
        <dbReference type="ChEBI" id="CHEBI:57445"/>
        <dbReference type="EC" id="5.3.99.5"/>
    </reaction>
    <physiologicalReaction direction="left-to-right" evidence="29">
        <dbReference type="Rhea" id="RHEA:17138"/>
    </physiologicalReaction>
</comment>
<evidence type="ECO:0000256" key="26">
    <source>
        <dbReference type="ARBA" id="ARBA00033404"/>
    </source>
</evidence>
<dbReference type="InterPro" id="IPR002401">
    <property type="entry name" value="Cyt_P450_E_grp-I"/>
</dbReference>
<protein>
    <recommendedName>
        <fullName evidence="31">Thromboxane-A synthase</fullName>
        <ecNumber evidence="8">4.2.1.152</ecNumber>
        <ecNumber evidence="30">5.3.99.5</ecNumber>
    </recommendedName>
    <alternativeName>
        <fullName evidence="32">Cytochrome P450 5A1</fullName>
    </alternativeName>
    <alternativeName>
        <fullName evidence="26">Hydroperoxy icosatetraenoate dehydratase</fullName>
    </alternativeName>
</protein>
<dbReference type="Pfam" id="PF00067">
    <property type="entry name" value="p450"/>
    <property type="match status" value="1"/>
</dbReference>
<comment type="similarity">
    <text evidence="6 35">Belongs to the cytochrome P450 family.</text>
</comment>
<keyword evidence="24" id="KW-0413">Isomerase</keyword>
<dbReference type="Gene3D" id="1.10.630.10">
    <property type="entry name" value="Cytochrome P450"/>
    <property type="match status" value="1"/>
</dbReference>
<evidence type="ECO:0000256" key="27">
    <source>
        <dbReference type="ARBA" id="ARBA00036380"/>
    </source>
</evidence>
<dbReference type="Proteomes" id="UP000007110">
    <property type="component" value="Unassembled WGS sequence"/>
</dbReference>
<evidence type="ECO:0000256" key="5">
    <source>
        <dbReference type="ARBA" id="ARBA00004477"/>
    </source>
</evidence>
<evidence type="ECO:0000256" key="10">
    <source>
        <dbReference type="ARBA" id="ARBA00022516"/>
    </source>
</evidence>
<dbReference type="AlphaFoldDB" id="A0A7M7PRA9"/>
<evidence type="ECO:0000256" key="14">
    <source>
        <dbReference type="ARBA" id="ARBA00022723"/>
    </source>
</evidence>
<evidence type="ECO:0000256" key="30">
    <source>
        <dbReference type="ARBA" id="ARBA00038872"/>
    </source>
</evidence>
<evidence type="ECO:0000256" key="7">
    <source>
        <dbReference type="ARBA" id="ARBA00011245"/>
    </source>
</evidence>
<dbReference type="PROSITE" id="PS00086">
    <property type="entry name" value="CYTOCHROME_P450"/>
    <property type="match status" value="1"/>
</dbReference>
<dbReference type="GO" id="GO:0016705">
    <property type="term" value="F:oxidoreductase activity, acting on paired donors, with incorporation or reduction of molecular oxygen"/>
    <property type="evidence" value="ECO:0007669"/>
    <property type="project" value="InterPro"/>
</dbReference>
<organism evidence="36 37">
    <name type="scientific">Strongylocentrotus purpuratus</name>
    <name type="common">Purple sea urchin</name>
    <dbReference type="NCBI Taxonomy" id="7668"/>
    <lineage>
        <taxon>Eukaryota</taxon>
        <taxon>Metazoa</taxon>
        <taxon>Echinodermata</taxon>
        <taxon>Eleutherozoa</taxon>
        <taxon>Echinozoa</taxon>
        <taxon>Echinoidea</taxon>
        <taxon>Euechinoidea</taxon>
        <taxon>Echinacea</taxon>
        <taxon>Camarodonta</taxon>
        <taxon>Echinidea</taxon>
        <taxon>Strongylocentrotidae</taxon>
        <taxon>Strongylocentrotus</taxon>
    </lineage>
</organism>
<evidence type="ECO:0000313" key="36">
    <source>
        <dbReference type="EnsemblMetazoa" id="XP_030855125"/>
    </source>
</evidence>
<dbReference type="RefSeq" id="XP_030855125.1">
    <property type="nucleotide sequence ID" value="XM_030999265.1"/>
</dbReference>
<comment type="function">
    <text evidence="33">Catalyzes the conversion of prostaglandin H2 (PGH2) to thromboxane A2 (TXA2), a potent inducer of blood vessel constriction and platelet aggregation. Also cleaves PGH2 to 12-hydroxy-heptadecatrienoicacid (12-HHT) and malondialdehyde, which is known to act as a mediator of DNA damage. 12-HHT and malondialdehyde are formed stoichiometrically in the same amounts as TXA2. Additionally, displays dehydratase activity, toward (15S)-hydroperoxy-(5Z,8Z,11Z,13E)-eicosatetraenoate (15(S)-HPETE) producing 15-KETE and 15-HETE.</text>
</comment>
<evidence type="ECO:0000256" key="20">
    <source>
        <dbReference type="ARBA" id="ARBA00023004"/>
    </source>
</evidence>
<comment type="cofactor">
    <cofactor evidence="34">
        <name>heme</name>
        <dbReference type="ChEBI" id="CHEBI:30413"/>
    </cofactor>
</comment>
<keyword evidence="23" id="KW-0275">Fatty acid biosynthesis</keyword>
<evidence type="ECO:0000256" key="28">
    <source>
        <dbReference type="ARBA" id="ARBA00036424"/>
    </source>
</evidence>
<dbReference type="InterPro" id="IPR017972">
    <property type="entry name" value="Cyt_P450_CS"/>
</dbReference>
<dbReference type="SUPFAM" id="SSF48264">
    <property type="entry name" value="Cytochrome P450"/>
    <property type="match status" value="1"/>
</dbReference>
<dbReference type="GO" id="GO:0020037">
    <property type="term" value="F:heme binding"/>
    <property type="evidence" value="ECO:0007669"/>
    <property type="project" value="InterPro"/>
</dbReference>
<evidence type="ECO:0000256" key="32">
    <source>
        <dbReference type="ARBA" id="ARBA00042726"/>
    </source>
</evidence>
<evidence type="ECO:0000256" key="3">
    <source>
        <dbReference type="ARBA" id="ARBA00004174"/>
    </source>
</evidence>
<evidence type="ECO:0000256" key="19">
    <source>
        <dbReference type="ARBA" id="ARBA00023002"/>
    </source>
</evidence>
<evidence type="ECO:0000256" key="35">
    <source>
        <dbReference type="RuleBase" id="RU000461"/>
    </source>
</evidence>
<evidence type="ECO:0000256" key="21">
    <source>
        <dbReference type="ARBA" id="ARBA00023098"/>
    </source>
</evidence>
<evidence type="ECO:0000256" key="8">
    <source>
        <dbReference type="ARBA" id="ARBA00013084"/>
    </source>
</evidence>
<accession>A0A7M7PRA9</accession>